<organism evidence="2">
    <name type="scientific">mine drainage metagenome</name>
    <dbReference type="NCBI Taxonomy" id="410659"/>
    <lineage>
        <taxon>unclassified sequences</taxon>
        <taxon>metagenomes</taxon>
        <taxon>ecological metagenomes</taxon>
    </lineage>
</organism>
<comment type="caution">
    <text evidence="2">The sequence shown here is derived from an EMBL/GenBank/DDBJ whole genome shotgun (WGS) entry which is preliminary data.</text>
</comment>
<gene>
    <name evidence="2" type="ORF">GALL_273850</name>
</gene>
<reference evidence="2" key="1">
    <citation type="submission" date="2016-10" db="EMBL/GenBank/DDBJ databases">
        <title>Sequence of Gallionella enrichment culture.</title>
        <authorList>
            <person name="Poehlein A."/>
            <person name="Muehling M."/>
            <person name="Daniel R."/>
        </authorList>
    </citation>
    <scope>NUCLEOTIDE SEQUENCE</scope>
</reference>
<feature type="compositionally biased region" description="Basic and acidic residues" evidence="1">
    <location>
        <begin position="83"/>
        <end position="104"/>
    </location>
</feature>
<feature type="region of interest" description="Disordered" evidence="1">
    <location>
        <begin position="83"/>
        <end position="120"/>
    </location>
</feature>
<feature type="region of interest" description="Disordered" evidence="1">
    <location>
        <begin position="1"/>
        <end position="27"/>
    </location>
</feature>
<dbReference type="AlphaFoldDB" id="A0A1J5R469"/>
<name>A0A1J5R469_9ZZZZ</name>
<protein>
    <submittedName>
        <fullName evidence="2">Uncharacterized protein</fullName>
    </submittedName>
</protein>
<proteinExistence type="predicted"/>
<sequence>MLPDRQGMTELCSPPPDRLARSIANPPDSGVLCVAQDRLAPGTHALVRAVGTERREDDQLPDRAAVLGRVEAVTTLPVAVAQLRREDPGHHAPGHDRVFRREGLRSVSRHPGEVQTSRTE</sequence>
<accession>A0A1J5R469</accession>
<evidence type="ECO:0000256" key="1">
    <source>
        <dbReference type="SAM" id="MobiDB-lite"/>
    </source>
</evidence>
<dbReference type="EMBL" id="MLJW01000282">
    <property type="protein sequence ID" value="OIQ90721.1"/>
    <property type="molecule type" value="Genomic_DNA"/>
</dbReference>
<evidence type="ECO:0000313" key="2">
    <source>
        <dbReference type="EMBL" id="OIQ90721.1"/>
    </source>
</evidence>